<sequence length="89" mass="10123">MTDWKKDPRLKAMDPRKLEILEDFSRRLRRTPGPNTLSALLSLQAEAAAQGIQFTDQETSLLVSILAADMAPADQKKLSVLRMFSRKFF</sequence>
<reference evidence="1" key="2">
    <citation type="submission" date="2021-04" db="EMBL/GenBank/DDBJ databases">
        <authorList>
            <person name="Gilroy R."/>
        </authorList>
    </citation>
    <scope>NUCLEOTIDE SEQUENCE</scope>
    <source>
        <strain evidence="1">ChiGjej4B4-12881</strain>
    </source>
</reference>
<evidence type="ECO:0000313" key="2">
    <source>
        <dbReference type="Proteomes" id="UP000886780"/>
    </source>
</evidence>
<name>A0A9D2AWG6_9FIRM</name>
<gene>
    <name evidence="1" type="ORF">IAA28_02475</name>
</gene>
<protein>
    <submittedName>
        <fullName evidence="1">Uncharacterized protein</fullName>
    </submittedName>
</protein>
<proteinExistence type="predicted"/>
<evidence type="ECO:0000313" key="1">
    <source>
        <dbReference type="EMBL" id="HIX51654.1"/>
    </source>
</evidence>
<reference evidence="1" key="1">
    <citation type="journal article" date="2021" name="PeerJ">
        <title>Extensive microbial diversity within the chicken gut microbiome revealed by metagenomics and culture.</title>
        <authorList>
            <person name="Gilroy R."/>
            <person name="Ravi A."/>
            <person name="Getino M."/>
            <person name="Pursley I."/>
            <person name="Horton D.L."/>
            <person name="Alikhan N.F."/>
            <person name="Baker D."/>
            <person name="Gharbi K."/>
            <person name="Hall N."/>
            <person name="Watson M."/>
            <person name="Adriaenssens E.M."/>
            <person name="Foster-Nyarko E."/>
            <person name="Jarju S."/>
            <person name="Secka A."/>
            <person name="Antonio M."/>
            <person name="Oren A."/>
            <person name="Chaudhuri R.R."/>
            <person name="La Ragione R."/>
            <person name="Hildebrand F."/>
            <person name="Pallen M.J."/>
        </authorList>
    </citation>
    <scope>NUCLEOTIDE SEQUENCE</scope>
    <source>
        <strain evidence="1">ChiGjej4B4-12881</strain>
    </source>
</reference>
<dbReference type="AlphaFoldDB" id="A0A9D2AWG6"/>
<organism evidence="1 2">
    <name type="scientific">Candidatus Lachnoclostridium stercoripullorum</name>
    <dbReference type="NCBI Taxonomy" id="2838635"/>
    <lineage>
        <taxon>Bacteria</taxon>
        <taxon>Bacillati</taxon>
        <taxon>Bacillota</taxon>
        <taxon>Clostridia</taxon>
        <taxon>Lachnospirales</taxon>
        <taxon>Lachnospiraceae</taxon>
    </lineage>
</organism>
<dbReference type="Proteomes" id="UP000886780">
    <property type="component" value="Unassembled WGS sequence"/>
</dbReference>
<accession>A0A9D2AWG6</accession>
<dbReference type="EMBL" id="DXEU01000043">
    <property type="protein sequence ID" value="HIX51654.1"/>
    <property type="molecule type" value="Genomic_DNA"/>
</dbReference>
<comment type="caution">
    <text evidence="1">The sequence shown here is derived from an EMBL/GenBank/DDBJ whole genome shotgun (WGS) entry which is preliminary data.</text>
</comment>